<dbReference type="GO" id="GO:0008410">
    <property type="term" value="F:CoA-transferase activity"/>
    <property type="evidence" value="ECO:0007669"/>
    <property type="project" value="InterPro"/>
</dbReference>
<dbReference type="EMBL" id="BOOG01000034">
    <property type="protein sequence ID" value="GIH71403.1"/>
    <property type="molecule type" value="Genomic_DNA"/>
</dbReference>
<dbReference type="SUPFAM" id="SSF100950">
    <property type="entry name" value="NagB/RpiA/CoA transferase-like"/>
    <property type="match status" value="1"/>
</dbReference>
<protein>
    <submittedName>
        <fullName evidence="2">CoA-transferase</fullName>
    </submittedName>
</protein>
<name>A0A8J3W0S6_9ACTN</name>
<organism evidence="2 3">
    <name type="scientific">Sphaerimonospora thailandensis</name>
    <dbReference type="NCBI Taxonomy" id="795644"/>
    <lineage>
        <taxon>Bacteria</taxon>
        <taxon>Bacillati</taxon>
        <taxon>Actinomycetota</taxon>
        <taxon>Actinomycetes</taxon>
        <taxon>Streptosporangiales</taxon>
        <taxon>Streptosporangiaceae</taxon>
        <taxon>Sphaerimonospora</taxon>
    </lineage>
</organism>
<dbReference type="Pfam" id="PF01144">
    <property type="entry name" value="CoA_trans"/>
    <property type="match status" value="1"/>
</dbReference>
<comment type="similarity">
    <text evidence="1">Belongs to the 3-oxoacid CoA-transferase subunit B family.</text>
</comment>
<keyword evidence="3" id="KW-1185">Reference proteome</keyword>
<accession>A0A8J3W0S6</accession>
<dbReference type="InterPro" id="IPR004165">
    <property type="entry name" value="CoA_trans_fam_I"/>
</dbReference>
<dbReference type="Gene3D" id="3.40.1080.10">
    <property type="entry name" value="Glutaconate Coenzyme A-transferase"/>
    <property type="match status" value="1"/>
</dbReference>
<proteinExistence type="inferred from homology"/>
<dbReference type="Proteomes" id="UP000610966">
    <property type="component" value="Unassembled WGS sequence"/>
</dbReference>
<dbReference type="InterPro" id="IPR037171">
    <property type="entry name" value="NagB/RpiA_transferase-like"/>
</dbReference>
<gene>
    <name evidence="2" type="ORF">Mth01_36560</name>
</gene>
<dbReference type="PANTHER" id="PTHR43293:SF3">
    <property type="entry name" value="CHOLESTEROL RING-CLEAVING HYDROLASE IPDB SUBUNIT"/>
    <property type="match status" value="1"/>
</dbReference>
<comment type="caution">
    <text evidence="2">The sequence shown here is derived from an EMBL/GenBank/DDBJ whole genome shotgun (WGS) entry which is preliminary data.</text>
</comment>
<evidence type="ECO:0000256" key="1">
    <source>
        <dbReference type="ARBA" id="ARBA00007047"/>
    </source>
</evidence>
<reference evidence="2" key="1">
    <citation type="submission" date="2021-01" db="EMBL/GenBank/DDBJ databases">
        <title>Whole genome shotgun sequence of Sphaerimonospora thailandensis NBRC 107569.</title>
        <authorList>
            <person name="Komaki H."/>
            <person name="Tamura T."/>
        </authorList>
    </citation>
    <scope>NUCLEOTIDE SEQUENCE</scope>
    <source>
        <strain evidence="2">NBRC 107569</strain>
    </source>
</reference>
<dbReference type="RefSeq" id="WP_204017102.1">
    <property type="nucleotide sequence ID" value="NZ_BOOG01000034.1"/>
</dbReference>
<evidence type="ECO:0000313" key="2">
    <source>
        <dbReference type="EMBL" id="GIH71403.1"/>
    </source>
</evidence>
<dbReference type="SMART" id="SM00882">
    <property type="entry name" value="CoA_trans"/>
    <property type="match status" value="1"/>
</dbReference>
<sequence length="290" mass="31596">MSTTSAKSATSSTDVTRAEICVVACAEAWRGDGEMLAAAMGTCSVLGARLARLTFEPELLTTDGGPLLTAEAVPLGAPAGPVEGWLPFRDHLWLVQNGRRHVMMGASQIDRYGNTNISAIGAWSRPKSQLLGVRGAPGNTICNPTSYWIPKHSTRVFVPKVDMISGVGYDRAAELEAELGVGASRFHDLRRVVTDLGVFDFATPDGSMRLVSVHPGVDVEQVVAATGFELVIDGEVPQTRQPTDEELRLIREVLDPRSLRDREVRSLRDREVPSLRDREVPSLRDREVRA</sequence>
<evidence type="ECO:0000313" key="3">
    <source>
        <dbReference type="Proteomes" id="UP000610966"/>
    </source>
</evidence>
<dbReference type="PANTHER" id="PTHR43293">
    <property type="entry name" value="ACETATE COA-TRANSFERASE YDIF"/>
    <property type="match status" value="1"/>
</dbReference>
<dbReference type="AlphaFoldDB" id="A0A8J3W0S6"/>